<protein>
    <submittedName>
        <fullName evidence="1">Uncharacterized protein</fullName>
    </submittedName>
</protein>
<evidence type="ECO:0000313" key="1">
    <source>
        <dbReference type="EMBL" id="CAD8098154.1"/>
    </source>
</evidence>
<reference evidence="1" key="1">
    <citation type="submission" date="2021-01" db="EMBL/GenBank/DDBJ databases">
        <authorList>
            <consortium name="Genoscope - CEA"/>
            <person name="William W."/>
        </authorList>
    </citation>
    <scope>NUCLEOTIDE SEQUENCE</scope>
</reference>
<accession>A0A8S1P5N3</accession>
<name>A0A8S1P5N3_9CILI</name>
<evidence type="ECO:0000313" key="2">
    <source>
        <dbReference type="Proteomes" id="UP000692954"/>
    </source>
</evidence>
<dbReference type="EMBL" id="CAJJDN010000069">
    <property type="protein sequence ID" value="CAD8098154.1"/>
    <property type="molecule type" value="Genomic_DNA"/>
</dbReference>
<sequence length="498" mass="59180">MQDKLQESLQLGIPINSKMVPNQDLDIDCKLENQQNQIIFSSISNLEISNSLFPCKSIENSLYYKNSALINAFNVLQSNIQLMRNMYEQQENPFAVWLCDQGEWKIIIVNDKVPQKAVAKLLGANFDWLTYHKNQNSKLEDLKVILDLKYSILYVELFQNSMNNAYVIKSIHNQNQQDFIELQAINKKLFIMKEPFWKVLNSFQVGTLQRVVLFHKFIQIKILSTFCLIMKNPIERKLDFLEHTYIYTFKINENKSCWFSILLNNQLKSNMNQLILLKIYICKLKKGQYTLLCQAEFYDHESLSQELKNQQQILKLQIQAIEPPKVFNQTHQNEVKLKELIIQMIRQKSTIQNTQNCKDQGFPDVQKTRGQIEGFIYIYYENHDDTKFEEKLEFFDDQNLIKYETQKMDTFVKISLPPQDYLLILYKFNPKVLLPQNKISFKYKISPHDQKIPELSLFDYMKYIQVFSYCFLTLLLLQSKLSVNQNYRIQQFIKKIQL</sequence>
<organism evidence="1 2">
    <name type="scientific">Paramecium sonneborni</name>
    <dbReference type="NCBI Taxonomy" id="65129"/>
    <lineage>
        <taxon>Eukaryota</taxon>
        <taxon>Sar</taxon>
        <taxon>Alveolata</taxon>
        <taxon>Ciliophora</taxon>
        <taxon>Intramacronucleata</taxon>
        <taxon>Oligohymenophorea</taxon>
        <taxon>Peniculida</taxon>
        <taxon>Parameciidae</taxon>
        <taxon>Paramecium</taxon>
    </lineage>
</organism>
<proteinExistence type="predicted"/>
<dbReference type="AlphaFoldDB" id="A0A8S1P5N3"/>
<dbReference type="Proteomes" id="UP000692954">
    <property type="component" value="Unassembled WGS sequence"/>
</dbReference>
<keyword evidence="2" id="KW-1185">Reference proteome</keyword>
<comment type="caution">
    <text evidence="1">The sequence shown here is derived from an EMBL/GenBank/DDBJ whole genome shotgun (WGS) entry which is preliminary data.</text>
</comment>
<gene>
    <name evidence="1" type="ORF">PSON_ATCC_30995.1.T0690255</name>
</gene>